<dbReference type="SUPFAM" id="SSF52540">
    <property type="entry name" value="P-loop containing nucleoside triphosphate hydrolases"/>
    <property type="match status" value="1"/>
</dbReference>
<dbReference type="PANTHER" id="PTHR24221">
    <property type="entry name" value="ATP-BINDING CASSETTE SUB-FAMILY B"/>
    <property type="match status" value="1"/>
</dbReference>
<evidence type="ECO:0000256" key="3">
    <source>
        <dbReference type="ARBA" id="ARBA00022741"/>
    </source>
</evidence>
<keyword evidence="2 7" id="KW-0812">Transmembrane</keyword>
<feature type="transmembrane region" description="Helical" evidence="7">
    <location>
        <begin position="261"/>
        <end position="283"/>
    </location>
</feature>
<dbReference type="GO" id="GO:0005524">
    <property type="term" value="F:ATP binding"/>
    <property type="evidence" value="ECO:0007669"/>
    <property type="project" value="UniProtKB-KW"/>
</dbReference>
<feature type="transmembrane region" description="Helical" evidence="7">
    <location>
        <begin position="71"/>
        <end position="94"/>
    </location>
</feature>
<evidence type="ECO:0000259" key="9">
    <source>
        <dbReference type="PROSITE" id="PS50929"/>
    </source>
</evidence>
<proteinExistence type="predicted"/>
<comment type="caution">
    <text evidence="10">The sequence shown here is derived from an EMBL/GenBank/DDBJ whole genome shotgun (WGS) entry which is preliminary data.</text>
</comment>
<dbReference type="PROSITE" id="PS00211">
    <property type="entry name" value="ABC_TRANSPORTER_1"/>
    <property type="match status" value="1"/>
</dbReference>
<accession>A0ABR8H664</accession>
<dbReference type="InterPro" id="IPR039421">
    <property type="entry name" value="Type_1_exporter"/>
</dbReference>
<keyword evidence="4 10" id="KW-0067">ATP-binding</keyword>
<keyword evidence="11" id="KW-1185">Reference proteome</keyword>
<dbReference type="Proteomes" id="UP000606396">
    <property type="component" value="Unassembled WGS sequence"/>
</dbReference>
<comment type="subcellular location">
    <subcellularLocation>
        <location evidence="1">Cell membrane</location>
        <topology evidence="1">Multi-pass membrane protein</topology>
    </subcellularLocation>
</comment>
<gene>
    <name evidence="10" type="ORF">H6G94_08510</name>
</gene>
<evidence type="ECO:0000259" key="8">
    <source>
        <dbReference type="PROSITE" id="PS50893"/>
    </source>
</evidence>
<feature type="domain" description="ABC transporter" evidence="8">
    <location>
        <begin position="357"/>
        <end position="596"/>
    </location>
</feature>
<dbReference type="PANTHER" id="PTHR24221:SF646">
    <property type="entry name" value="HAEMOLYSIN SECRETION ATP-BINDING PROTEIN"/>
    <property type="match status" value="1"/>
</dbReference>
<protein>
    <submittedName>
        <fullName evidence="10">ABC transporter ATP-binding protein</fullName>
    </submittedName>
</protein>
<evidence type="ECO:0000256" key="4">
    <source>
        <dbReference type="ARBA" id="ARBA00022840"/>
    </source>
</evidence>
<evidence type="ECO:0000313" key="11">
    <source>
        <dbReference type="Proteomes" id="UP000606396"/>
    </source>
</evidence>
<keyword evidence="3" id="KW-0547">Nucleotide-binding</keyword>
<dbReference type="InterPro" id="IPR017871">
    <property type="entry name" value="ABC_transporter-like_CS"/>
</dbReference>
<dbReference type="PROSITE" id="PS50929">
    <property type="entry name" value="ABC_TM1F"/>
    <property type="match status" value="1"/>
</dbReference>
<dbReference type="EMBL" id="JACJTC010000005">
    <property type="protein sequence ID" value="MBD2611310.1"/>
    <property type="molecule type" value="Genomic_DNA"/>
</dbReference>
<organism evidence="10 11">
    <name type="scientific">Nostoc punctiforme FACHB-252</name>
    <dbReference type="NCBI Taxonomy" id="1357509"/>
    <lineage>
        <taxon>Bacteria</taxon>
        <taxon>Bacillati</taxon>
        <taxon>Cyanobacteriota</taxon>
        <taxon>Cyanophyceae</taxon>
        <taxon>Nostocales</taxon>
        <taxon>Nostocaceae</taxon>
        <taxon>Nostoc</taxon>
    </lineage>
</organism>
<feature type="transmembrane region" description="Helical" evidence="7">
    <location>
        <begin position="30"/>
        <end position="50"/>
    </location>
</feature>
<dbReference type="InterPro" id="IPR036640">
    <property type="entry name" value="ABC1_TM_sf"/>
</dbReference>
<dbReference type="InterPro" id="IPR003593">
    <property type="entry name" value="AAA+_ATPase"/>
</dbReference>
<sequence length="607" mass="68649">MSDFRVGFKEYTRVLFRSLPLLWTAAPKEMLVLVAVTLLQGILPAISVWITKLVVDTVATALTSGKELGNAMLLPLVAAWVAALLLQTLLYPWIFALQGNLNDKLTAHISLLLMHKADSFPDLSRFEDSQFYDELQLLQEQINYKPLNLLNNLVELGRSLVTLIVIVGLLVPLAFWIPLVIGIATIPQIVVSSQYGRAIWLTLFENSPHARRMQYYTSVMLTDTYAKEIRLFKLGSFFMERYLQAFESLHQSMRYLRGKQAFWSSNLAILSTLGNGFAFYWVVNKAFKGDFTPGSVLLFVQSLTYFQNNLEGFVSNWLDLFENVLYMEKFFNFLHSPIPMPLSIPGKKIPTPIRSGITFEKVDFYYPDGRLALKDISFTLYSGQTVAIVGENGAGKTTLVKLLTRLYDPTTGRILVDGIDLKNFNLEQWRQQIAGVFQDFGHYALTLGENIALGNLAALESPDILKYAVEKADIAKLVEHFPTREDTPLGKQFGGTELSGGQWQKLALARAFVRQQAQLLLLDEPTAALDPRSEYDLYLRFMELAEGKTTILITHRLASVRMAHRILVLKAGRLIEDGTHQELLQHGGEYTTLWNMQAQHYGIYDPQ</sequence>
<name>A0ABR8H664_NOSPU</name>
<evidence type="ECO:0000256" key="1">
    <source>
        <dbReference type="ARBA" id="ARBA00004651"/>
    </source>
</evidence>
<dbReference type="Gene3D" id="3.40.50.300">
    <property type="entry name" value="P-loop containing nucleotide triphosphate hydrolases"/>
    <property type="match status" value="1"/>
</dbReference>
<evidence type="ECO:0000256" key="7">
    <source>
        <dbReference type="SAM" id="Phobius"/>
    </source>
</evidence>
<evidence type="ECO:0000256" key="5">
    <source>
        <dbReference type="ARBA" id="ARBA00022989"/>
    </source>
</evidence>
<dbReference type="PROSITE" id="PS50893">
    <property type="entry name" value="ABC_TRANSPORTER_2"/>
    <property type="match status" value="1"/>
</dbReference>
<evidence type="ECO:0000256" key="2">
    <source>
        <dbReference type="ARBA" id="ARBA00022692"/>
    </source>
</evidence>
<feature type="transmembrane region" description="Helical" evidence="7">
    <location>
        <begin position="160"/>
        <end position="186"/>
    </location>
</feature>
<feature type="domain" description="ABC transmembrane type-1" evidence="9">
    <location>
        <begin position="31"/>
        <end position="322"/>
    </location>
</feature>
<keyword evidence="5 7" id="KW-1133">Transmembrane helix</keyword>
<dbReference type="SUPFAM" id="SSF90123">
    <property type="entry name" value="ABC transporter transmembrane region"/>
    <property type="match status" value="1"/>
</dbReference>
<evidence type="ECO:0000313" key="10">
    <source>
        <dbReference type="EMBL" id="MBD2611310.1"/>
    </source>
</evidence>
<dbReference type="Pfam" id="PF00005">
    <property type="entry name" value="ABC_tran"/>
    <property type="match status" value="1"/>
</dbReference>
<dbReference type="SMART" id="SM00382">
    <property type="entry name" value="AAA"/>
    <property type="match status" value="1"/>
</dbReference>
<dbReference type="InterPro" id="IPR027417">
    <property type="entry name" value="P-loop_NTPase"/>
</dbReference>
<reference evidence="10 11" key="1">
    <citation type="journal article" date="2020" name="ISME J.">
        <title>Comparative genomics reveals insights into cyanobacterial evolution and habitat adaptation.</title>
        <authorList>
            <person name="Chen M.Y."/>
            <person name="Teng W.K."/>
            <person name="Zhao L."/>
            <person name="Hu C.X."/>
            <person name="Zhou Y.K."/>
            <person name="Han B.P."/>
            <person name="Song L.R."/>
            <person name="Shu W.S."/>
        </authorList>
    </citation>
    <scope>NUCLEOTIDE SEQUENCE [LARGE SCALE GENOMIC DNA]</scope>
    <source>
        <strain evidence="10 11">FACHB-252</strain>
    </source>
</reference>
<dbReference type="Gene3D" id="1.20.1560.10">
    <property type="entry name" value="ABC transporter type 1, transmembrane domain"/>
    <property type="match status" value="1"/>
</dbReference>
<keyword evidence="6 7" id="KW-0472">Membrane</keyword>
<evidence type="ECO:0000256" key="6">
    <source>
        <dbReference type="ARBA" id="ARBA00023136"/>
    </source>
</evidence>
<dbReference type="InterPro" id="IPR011527">
    <property type="entry name" value="ABC1_TM_dom"/>
</dbReference>
<dbReference type="RefSeq" id="WP_190949068.1">
    <property type="nucleotide sequence ID" value="NZ_JACJTC010000005.1"/>
</dbReference>
<dbReference type="InterPro" id="IPR003439">
    <property type="entry name" value="ABC_transporter-like_ATP-bd"/>
</dbReference>